<name>A0A395NNC5_TRIAR</name>
<evidence type="ECO:0000259" key="2">
    <source>
        <dbReference type="Pfam" id="PF24883"/>
    </source>
</evidence>
<accession>A0A395NNC5</accession>
<dbReference type="Proteomes" id="UP000266272">
    <property type="component" value="Unassembled WGS sequence"/>
</dbReference>
<dbReference type="PANTHER" id="PTHR10039">
    <property type="entry name" value="AMELOGENIN"/>
    <property type="match status" value="1"/>
</dbReference>
<dbReference type="Gene3D" id="3.40.50.1820">
    <property type="entry name" value="alpha/beta hydrolase"/>
    <property type="match status" value="1"/>
</dbReference>
<organism evidence="3 4">
    <name type="scientific">Trichoderma arundinaceum</name>
    <dbReference type="NCBI Taxonomy" id="490622"/>
    <lineage>
        <taxon>Eukaryota</taxon>
        <taxon>Fungi</taxon>
        <taxon>Dikarya</taxon>
        <taxon>Ascomycota</taxon>
        <taxon>Pezizomycotina</taxon>
        <taxon>Sordariomycetes</taxon>
        <taxon>Hypocreomycetidae</taxon>
        <taxon>Hypocreales</taxon>
        <taxon>Hypocreaceae</taxon>
        <taxon>Trichoderma</taxon>
    </lineage>
</organism>
<dbReference type="EMBL" id="PXOA01000278">
    <property type="protein sequence ID" value="RFU77499.1"/>
    <property type="molecule type" value="Genomic_DNA"/>
</dbReference>
<keyword evidence="4" id="KW-1185">Reference proteome</keyword>
<evidence type="ECO:0000313" key="3">
    <source>
        <dbReference type="EMBL" id="RFU77499.1"/>
    </source>
</evidence>
<dbReference type="STRING" id="490622.A0A395NNC5"/>
<keyword evidence="1" id="KW-0677">Repeat</keyword>
<sequence>MYFEWLRPWFKPSQSSNQHSLKGAWTFRVHGVPQDWDQAKLKAVHEALSPVSGLGGHAFGSFKNRHGEHMWLRDALQNNITEGDSKPIARVMVYGYDSSLPQSNSFQNLEDLGPAFHSHLRRLAATFQPIIFIAHSLGGLIVKQVCAHNIRLNSSLTVRRVLIYLSKSKDEDDQKPMRSVYRIVFFGVPHSGMDIQSLISMVGDGPNRFLLESLGSTNSQVLSTQQREFLLALGGQGQSEIVCCYETLMSPTAKKDENGKWAMTGPAAILVSKLSATHCRPWEDGAQYICPINRTHSEILKFGPEDHEYENALGRIEGLVRRALTSRRRSPRPNFSQEAQECLRSLAFEQMENRAHDVERPITGTCEWLLQHQTYTSWATSNRGMLWIKGKLGAGKSTLLKYAFSNQQQASSARDSDLVLSFFFHGRGDELQKTPLGFFRSLLHQVLKQVPEALSDLVASFEQKCK</sequence>
<dbReference type="InterPro" id="IPR029058">
    <property type="entry name" value="AB_hydrolase_fold"/>
</dbReference>
<protein>
    <submittedName>
        <fullName evidence="3">Nacht and ankyrin domain containing</fullName>
    </submittedName>
</protein>
<gene>
    <name evidence="3" type="ORF">TARUN_4713</name>
</gene>
<dbReference type="SUPFAM" id="SSF53474">
    <property type="entry name" value="alpha/beta-Hydrolases"/>
    <property type="match status" value="1"/>
</dbReference>
<dbReference type="InterPro" id="IPR056884">
    <property type="entry name" value="NPHP3-like_N"/>
</dbReference>
<proteinExistence type="predicted"/>
<dbReference type="AlphaFoldDB" id="A0A395NNC5"/>
<dbReference type="Pfam" id="PF24883">
    <property type="entry name" value="NPHP3_N"/>
    <property type="match status" value="1"/>
</dbReference>
<evidence type="ECO:0000256" key="1">
    <source>
        <dbReference type="ARBA" id="ARBA00022737"/>
    </source>
</evidence>
<comment type="caution">
    <text evidence="3">The sequence shown here is derived from an EMBL/GenBank/DDBJ whole genome shotgun (WGS) entry which is preliminary data.</text>
</comment>
<dbReference type="OrthoDB" id="1658288at2759"/>
<reference evidence="3 4" key="1">
    <citation type="journal article" date="2018" name="PLoS Pathog.">
        <title>Evolution of structural diversity of trichothecenes, a family of toxins produced by plant pathogenic and entomopathogenic fungi.</title>
        <authorList>
            <person name="Proctor R.H."/>
            <person name="McCormick S.P."/>
            <person name="Kim H.S."/>
            <person name="Cardoza R.E."/>
            <person name="Stanley A.M."/>
            <person name="Lindo L."/>
            <person name="Kelly A."/>
            <person name="Brown D.W."/>
            <person name="Lee T."/>
            <person name="Vaughan M.M."/>
            <person name="Alexander N.J."/>
            <person name="Busman M."/>
            <person name="Gutierrez S."/>
        </authorList>
    </citation>
    <scope>NUCLEOTIDE SEQUENCE [LARGE SCALE GENOMIC DNA]</scope>
    <source>
        <strain evidence="3 4">IBT 40837</strain>
    </source>
</reference>
<feature type="domain" description="Nephrocystin 3-like N-terminal" evidence="2">
    <location>
        <begin position="364"/>
        <end position="464"/>
    </location>
</feature>
<dbReference type="PANTHER" id="PTHR10039:SF5">
    <property type="entry name" value="NACHT DOMAIN-CONTAINING PROTEIN"/>
    <property type="match status" value="1"/>
</dbReference>
<evidence type="ECO:0000313" key="4">
    <source>
        <dbReference type="Proteomes" id="UP000266272"/>
    </source>
</evidence>